<name>A0ABW4DEH5_9BACL</name>
<dbReference type="RefSeq" id="WP_229524465.1">
    <property type="nucleotide sequence ID" value="NZ_JAFFQR010000064.1"/>
</dbReference>
<evidence type="ECO:0000313" key="2">
    <source>
        <dbReference type="Proteomes" id="UP001597340"/>
    </source>
</evidence>
<gene>
    <name evidence="1" type="ORF">ACFQ5D_09125</name>
</gene>
<comment type="caution">
    <text evidence="1">The sequence shown here is derived from an EMBL/GenBank/DDBJ whole genome shotgun (WGS) entry which is preliminary data.</text>
</comment>
<proteinExistence type="predicted"/>
<dbReference type="EMBL" id="JBHTNZ010000009">
    <property type="protein sequence ID" value="MFD1461576.1"/>
    <property type="molecule type" value="Genomic_DNA"/>
</dbReference>
<protein>
    <submittedName>
        <fullName evidence="1">Uncharacterized protein</fullName>
    </submittedName>
</protein>
<evidence type="ECO:0000313" key="1">
    <source>
        <dbReference type="EMBL" id="MFD1461576.1"/>
    </source>
</evidence>
<dbReference type="Proteomes" id="UP001597340">
    <property type="component" value="Unassembled WGS sequence"/>
</dbReference>
<accession>A0ABW4DEH5</accession>
<keyword evidence="2" id="KW-1185">Reference proteome</keyword>
<organism evidence="1 2">
    <name type="scientific">Paenibacillus farraposensis</name>
    <dbReference type="NCBI Taxonomy" id="2807095"/>
    <lineage>
        <taxon>Bacteria</taxon>
        <taxon>Bacillati</taxon>
        <taxon>Bacillota</taxon>
        <taxon>Bacilli</taxon>
        <taxon>Bacillales</taxon>
        <taxon>Paenibacillaceae</taxon>
        <taxon>Paenibacillus</taxon>
    </lineage>
</organism>
<sequence>MEKEIIKREEHNGVNYEASVWHGDGKHVALVTVSDENGERQVFTQECNSVKHGEELILDVWMDIISA</sequence>
<reference evidence="2" key="1">
    <citation type="journal article" date="2019" name="Int. J. Syst. Evol. Microbiol.">
        <title>The Global Catalogue of Microorganisms (GCM) 10K type strain sequencing project: providing services to taxonomists for standard genome sequencing and annotation.</title>
        <authorList>
            <consortium name="The Broad Institute Genomics Platform"/>
            <consortium name="The Broad Institute Genome Sequencing Center for Infectious Disease"/>
            <person name="Wu L."/>
            <person name="Ma J."/>
        </authorList>
    </citation>
    <scope>NUCLEOTIDE SEQUENCE [LARGE SCALE GENOMIC DNA]</scope>
    <source>
        <strain evidence="2">CCM 9147</strain>
    </source>
</reference>